<evidence type="ECO:0000313" key="2">
    <source>
        <dbReference type="Proteomes" id="UP000092967"/>
    </source>
</evidence>
<keyword evidence="2" id="KW-1185">Reference proteome</keyword>
<accession>A0A1B1Y6E7</accession>
<dbReference type="OrthoDB" id="1354274at2"/>
<protein>
    <submittedName>
        <fullName evidence="1">Uncharacterized protein</fullName>
    </submittedName>
</protein>
<gene>
    <name evidence="1" type="ORF">AXE80_08615</name>
</gene>
<evidence type="ECO:0000313" key="1">
    <source>
        <dbReference type="EMBL" id="ANW96335.1"/>
    </source>
</evidence>
<name>A0A1B1Y6E7_9FLAO</name>
<reference evidence="1 2" key="1">
    <citation type="submission" date="2016-02" db="EMBL/GenBank/DDBJ databases">
        <authorList>
            <person name="Wen L."/>
            <person name="He K."/>
            <person name="Yang H."/>
        </authorList>
    </citation>
    <scope>NUCLEOTIDE SEQUENCE [LARGE SCALE GENOMIC DNA]</scope>
    <source>
        <strain evidence="1 2">CZ1127</strain>
    </source>
</reference>
<dbReference type="STRING" id="1790137.AXE80_08615"/>
<dbReference type="RefSeq" id="WP_068826356.1">
    <property type="nucleotide sequence ID" value="NZ_CP014224.1"/>
</dbReference>
<organism evidence="1 2">
    <name type="scientific">Wenyingzhuangia fucanilytica</name>
    <dbReference type="NCBI Taxonomy" id="1790137"/>
    <lineage>
        <taxon>Bacteria</taxon>
        <taxon>Pseudomonadati</taxon>
        <taxon>Bacteroidota</taxon>
        <taxon>Flavobacteriia</taxon>
        <taxon>Flavobacteriales</taxon>
        <taxon>Flavobacteriaceae</taxon>
        <taxon>Wenyingzhuangia</taxon>
    </lineage>
</organism>
<proteinExistence type="predicted"/>
<dbReference type="Proteomes" id="UP000092967">
    <property type="component" value="Chromosome"/>
</dbReference>
<dbReference type="KEGG" id="wfu:AXE80_08615"/>
<dbReference type="AlphaFoldDB" id="A0A1B1Y6E7"/>
<dbReference type="EMBL" id="CP014224">
    <property type="protein sequence ID" value="ANW96335.1"/>
    <property type="molecule type" value="Genomic_DNA"/>
</dbReference>
<sequence>MRSIYTIYENILGTSFEMINEEKKSLIILEIGSISFMINQSELTNFVKSMEQIINYHKDCTCPRDLKNKMVVYQADKTEIRMKLSYDELFLLKDLLKGTKFKLEMDKILNDYRII</sequence>